<dbReference type="Proteomes" id="UP001180737">
    <property type="component" value="Unassembled WGS sequence"/>
</dbReference>
<keyword evidence="3" id="KW-1185">Reference proteome</keyword>
<feature type="transmembrane region" description="Helical" evidence="1">
    <location>
        <begin position="151"/>
        <end position="170"/>
    </location>
</feature>
<accession>A0ABU2Z6I0</accession>
<reference evidence="2" key="1">
    <citation type="submission" date="2024-05" db="EMBL/GenBank/DDBJ databases">
        <title>30 novel species of actinomycetes from the DSMZ collection.</title>
        <authorList>
            <person name="Nouioui I."/>
        </authorList>
    </citation>
    <scope>NUCLEOTIDE SEQUENCE</scope>
    <source>
        <strain evidence="2">DSM 3412</strain>
    </source>
</reference>
<evidence type="ECO:0000313" key="3">
    <source>
        <dbReference type="Proteomes" id="UP001180737"/>
    </source>
</evidence>
<name>A0ABU2Z6I0_9ACTN</name>
<gene>
    <name evidence="2" type="ORF">RM704_32905</name>
</gene>
<sequence>MADLHHSLWNADVAPDSYTPANTPYLGVLFEQYKLCVETADRVSARRGAANTFFLSLNSAIATAMVGGLGPRPGRVSVWLLLAGLLILVGQCAAWYLMVRSYRQLNTAKWAVIGAFEKRLPAYAYSRAEWTELGEGEDWRRYVPLTRLEQWVPPLFVAAYLVGFLALAWAP</sequence>
<evidence type="ECO:0000313" key="2">
    <source>
        <dbReference type="EMBL" id="MDT0572200.1"/>
    </source>
</evidence>
<comment type="caution">
    <text evidence="2">The sequence shown here is derived from an EMBL/GenBank/DDBJ whole genome shotgun (WGS) entry which is preliminary data.</text>
</comment>
<evidence type="ECO:0008006" key="4">
    <source>
        <dbReference type="Google" id="ProtNLM"/>
    </source>
</evidence>
<evidence type="ECO:0000256" key="1">
    <source>
        <dbReference type="SAM" id="Phobius"/>
    </source>
</evidence>
<keyword evidence="1" id="KW-1133">Transmembrane helix</keyword>
<feature type="transmembrane region" description="Helical" evidence="1">
    <location>
        <begin position="76"/>
        <end position="99"/>
    </location>
</feature>
<dbReference type="Pfam" id="PF24838">
    <property type="entry name" value="8xMP"/>
    <property type="match status" value="1"/>
</dbReference>
<keyword evidence="1" id="KW-0472">Membrane</keyword>
<dbReference type="InterPro" id="IPR056918">
    <property type="entry name" value="8xMP"/>
</dbReference>
<keyword evidence="1" id="KW-0812">Transmembrane</keyword>
<protein>
    <recommendedName>
        <fullName evidence="4">Small integral membrane protein</fullName>
    </recommendedName>
</protein>
<dbReference type="RefSeq" id="WP_033525940.1">
    <property type="nucleotide sequence ID" value="NZ_JAVRFJ010000036.1"/>
</dbReference>
<proteinExistence type="predicted"/>
<organism evidence="2 3">
    <name type="scientific">Streptomyces gottesmaniae</name>
    <dbReference type="NCBI Taxonomy" id="3075518"/>
    <lineage>
        <taxon>Bacteria</taxon>
        <taxon>Bacillati</taxon>
        <taxon>Actinomycetota</taxon>
        <taxon>Actinomycetes</taxon>
        <taxon>Kitasatosporales</taxon>
        <taxon>Streptomycetaceae</taxon>
        <taxon>Streptomyces</taxon>
    </lineage>
</organism>
<dbReference type="EMBL" id="JAVRFJ010000036">
    <property type="protein sequence ID" value="MDT0572200.1"/>
    <property type="molecule type" value="Genomic_DNA"/>
</dbReference>
<feature type="transmembrane region" description="Helical" evidence="1">
    <location>
        <begin position="52"/>
        <end position="70"/>
    </location>
</feature>